<gene>
    <name evidence="1" type="ORF">AVEN_117756_1</name>
</gene>
<organism evidence="1 2">
    <name type="scientific">Araneus ventricosus</name>
    <name type="common">Orbweaver spider</name>
    <name type="synonym">Epeira ventricosa</name>
    <dbReference type="NCBI Taxonomy" id="182803"/>
    <lineage>
        <taxon>Eukaryota</taxon>
        <taxon>Metazoa</taxon>
        <taxon>Ecdysozoa</taxon>
        <taxon>Arthropoda</taxon>
        <taxon>Chelicerata</taxon>
        <taxon>Arachnida</taxon>
        <taxon>Araneae</taxon>
        <taxon>Araneomorphae</taxon>
        <taxon>Entelegynae</taxon>
        <taxon>Araneoidea</taxon>
        <taxon>Araneidae</taxon>
        <taxon>Araneus</taxon>
    </lineage>
</organism>
<dbReference type="AlphaFoldDB" id="A0A4Y2BAM3"/>
<dbReference type="EMBL" id="BGPR01000058">
    <property type="protein sequence ID" value="GBL88154.1"/>
    <property type="molecule type" value="Genomic_DNA"/>
</dbReference>
<evidence type="ECO:0000313" key="1">
    <source>
        <dbReference type="EMBL" id="GBL88154.1"/>
    </source>
</evidence>
<dbReference type="Proteomes" id="UP000499080">
    <property type="component" value="Unassembled WGS sequence"/>
</dbReference>
<accession>A0A4Y2BAM3</accession>
<protein>
    <submittedName>
        <fullName evidence="1">Uncharacterized protein</fullName>
    </submittedName>
</protein>
<keyword evidence="2" id="KW-1185">Reference proteome</keyword>
<name>A0A4Y2BAM3_ARAVE</name>
<proteinExistence type="predicted"/>
<evidence type="ECO:0000313" key="2">
    <source>
        <dbReference type="Proteomes" id="UP000499080"/>
    </source>
</evidence>
<reference evidence="1 2" key="1">
    <citation type="journal article" date="2019" name="Sci. Rep.">
        <title>Orb-weaving spider Araneus ventricosus genome elucidates the spidroin gene catalogue.</title>
        <authorList>
            <person name="Kono N."/>
            <person name="Nakamura H."/>
            <person name="Ohtoshi R."/>
            <person name="Moran D.A.P."/>
            <person name="Shinohara A."/>
            <person name="Yoshida Y."/>
            <person name="Fujiwara M."/>
            <person name="Mori M."/>
            <person name="Tomita M."/>
            <person name="Arakawa K."/>
        </authorList>
    </citation>
    <scope>NUCLEOTIDE SEQUENCE [LARGE SCALE GENOMIC DNA]</scope>
</reference>
<comment type="caution">
    <text evidence="1">The sequence shown here is derived from an EMBL/GenBank/DDBJ whole genome shotgun (WGS) entry which is preliminary data.</text>
</comment>
<sequence>MGGKTLCRLHFRYNFRSENREAMKRRCSNRPSVSFFLGGSTCWRNRSRVLIRVSAEQEAATAQQINETHLSAKNQHRPSGGIRKNMKIEEFFKFIGHHVHRAKLKIYLHEPCHKVLKNDP</sequence>